<keyword evidence="1" id="KW-1133">Transmembrane helix</keyword>
<dbReference type="Pfam" id="PF11902">
    <property type="entry name" value="DUF3422"/>
    <property type="match status" value="1"/>
</dbReference>
<evidence type="ECO:0000313" key="2">
    <source>
        <dbReference type="EMBL" id="RVT92962.1"/>
    </source>
</evidence>
<gene>
    <name evidence="2" type="ORF">EOD43_03375</name>
</gene>
<reference evidence="2 3" key="1">
    <citation type="submission" date="2019-01" db="EMBL/GenBank/DDBJ databases">
        <authorList>
            <person name="Chen W.-M."/>
        </authorList>
    </citation>
    <scope>NUCLEOTIDE SEQUENCE [LARGE SCALE GENOMIC DNA]</scope>
    <source>
        <strain evidence="2 3">CCP-7</strain>
    </source>
</reference>
<name>A0A437M5L8_9SPHN</name>
<proteinExistence type="predicted"/>
<accession>A0A437M5L8</accession>
<evidence type="ECO:0000313" key="3">
    <source>
        <dbReference type="Proteomes" id="UP000282971"/>
    </source>
</evidence>
<dbReference type="InterPro" id="IPR021830">
    <property type="entry name" value="DUF3422"/>
</dbReference>
<organism evidence="2 3">
    <name type="scientific">Sphingomonas crocodyli</name>
    <dbReference type="NCBI Taxonomy" id="1979270"/>
    <lineage>
        <taxon>Bacteria</taxon>
        <taxon>Pseudomonadati</taxon>
        <taxon>Pseudomonadota</taxon>
        <taxon>Alphaproteobacteria</taxon>
        <taxon>Sphingomonadales</taxon>
        <taxon>Sphingomonadaceae</taxon>
        <taxon>Sphingomonas</taxon>
    </lineage>
</organism>
<dbReference type="OrthoDB" id="9767470at2"/>
<dbReference type="Proteomes" id="UP000282971">
    <property type="component" value="Unassembled WGS sequence"/>
</dbReference>
<keyword evidence="3" id="KW-1185">Reference proteome</keyword>
<keyword evidence="1" id="KW-0812">Transmembrane</keyword>
<evidence type="ECO:0000256" key="1">
    <source>
        <dbReference type="SAM" id="Phobius"/>
    </source>
</evidence>
<protein>
    <submittedName>
        <fullName evidence="2">DUF3422 family protein</fullName>
    </submittedName>
</protein>
<sequence>MMSLLCHPDRSRALAELHARPFSAVETPHRVLHFAFQTSASQADRDRDRIEQLAGGSQPAGWLGDRRHLALGAQKLLWERHGEFISYTIAVPLEQKACWPDHLAAPGPLLVAVDLRLVPEGLRPAAMVQASIADGQALIATDFAENADGFVDIAIVNRSMSPEVAGATVQRVLEIETYRCFALLGLPVAEQAALVMGMIEHDLPSVMEKMDAASNLEDNQELLDRLTSMTLDLERSSASTHFRFGATKAYAELVRLRLGALLERPDLGGPGLASFFSRRFEPAIRTCATISHREAILARKLTRAAQLLRTRVEITLESQNRDLLETMGDRVRLQLRLQQTVEGLSVAAIAYYVTSLFHLLVTGLQPVRQMIEPELLTSLATLPIIAVVALAVRHIRRHHIQAEQR</sequence>
<keyword evidence="1" id="KW-0472">Membrane</keyword>
<dbReference type="RefSeq" id="WP_127741095.1">
    <property type="nucleotide sequence ID" value="NZ_SACN01000001.1"/>
</dbReference>
<comment type="caution">
    <text evidence="2">The sequence shown here is derived from an EMBL/GenBank/DDBJ whole genome shotgun (WGS) entry which is preliminary data.</text>
</comment>
<dbReference type="EMBL" id="SACN01000001">
    <property type="protein sequence ID" value="RVT92962.1"/>
    <property type="molecule type" value="Genomic_DNA"/>
</dbReference>
<feature type="transmembrane region" description="Helical" evidence="1">
    <location>
        <begin position="375"/>
        <end position="395"/>
    </location>
</feature>
<dbReference type="AlphaFoldDB" id="A0A437M5L8"/>
<feature type="transmembrane region" description="Helical" evidence="1">
    <location>
        <begin position="340"/>
        <end position="363"/>
    </location>
</feature>